<organism evidence="2">
    <name type="scientific">Candidatus Kentrum sp. TUN</name>
    <dbReference type="NCBI Taxonomy" id="2126343"/>
    <lineage>
        <taxon>Bacteria</taxon>
        <taxon>Pseudomonadati</taxon>
        <taxon>Pseudomonadota</taxon>
        <taxon>Gammaproteobacteria</taxon>
        <taxon>Candidatus Kentrum</taxon>
    </lineage>
</organism>
<dbReference type="Gene3D" id="1.50.10.20">
    <property type="match status" value="1"/>
</dbReference>
<reference evidence="2" key="1">
    <citation type="submission" date="2019-02" db="EMBL/GenBank/DDBJ databases">
        <authorList>
            <person name="Gruber-Vodicka R. H."/>
            <person name="Seah K. B. B."/>
        </authorList>
    </citation>
    <scope>NUCLEOTIDE SEQUENCE</scope>
    <source>
        <strain evidence="2">BECK_BY1</strain>
    </source>
</reference>
<feature type="chain" id="PRO_5019411396" evidence="1">
    <location>
        <begin position="26"/>
        <end position="122"/>
    </location>
</feature>
<sequence>MKHSTLVKVSGKYLLIGLLGLPSIAAGTVHEEALESAVDWLVDQQNSDGSWSGGGDIRTLYTSESVLALSAVGIRDAAFYQGITWLSNHATTNVDFRARRIAALDRHGDSLVDEFSRLQVAQ</sequence>
<dbReference type="AlphaFoldDB" id="A0A450ZQI5"/>
<dbReference type="GO" id="GO:0016740">
    <property type="term" value="F:transferase activity"/>
    <property type="evidence" value="ECO:0007669"/>
    <property type="project" value="UniProtKB-KW"/>
</dbReference>
<dbReference type="EMBL" id="CAADFX010000040">
    <property type="protein sequence ID" value="VFK56037.1"/>
    <property type="molecule type" value="Genomic_DNA"/>
</dbReference>
<keyword evidence="1" id="KW-0732">Signal</keyword>
<dbReference type="InterPro" id="IPR008930">
    <property type="entry name" value="Terpenoid_cyclase/PrenylTrfase"/>
</dbReference>
<proteinExistence type="predicted"/>
<evidence type="ECO:0000313" key="2">
    <source>
        <dbReference type="EMBL" id="VFK56037.1"/>
    </source>
</evidence>
<feature type="signal peptide" evidence="1">
    <location>
        <begin position="1"/>
        <end position="25"/>
    </location>
</feature>
<name>A0A450ZQI5_9GAMM</name>
<keyword evidence="2" id="KW-0808">Transferase</keyword>
<protein>
    <submittedName>
        <fullName evidence="2">Prenyltransferase-like</fullName>
    </submittedName>
</protein>
<accession>A0A450ZQI5</accession>
<evidence type="ECO:0000256" key="1">
    <source>
        <dbReference type="SAM" id="SignalP"/>
    </source>
</evidence>
<gene>
    <name evidence="2" type="ORF">BECKTUN1418D_GA0071000_10409</name>
</gene>
<dbReference type="SUPFAM" id="SSF48239">
    <property type="entry name" value="Terpenoid cyclases/Protein prenyltransferases"/>
    <property type="match status" value="1"/>
</dbReference>